<keyword evidence="3" id="KW-0805">Transcription regulation</keyword>
<dbReference type="OrthoDB" id="70376at2759"/>
<evidence type="ECO:0000256" key="7">
    <source>
        <dbReference type="SAM" id="MobiDB-lite"/>
    </source>
</evidence>
<keyword evidence="5" id="KW-0539">Nucleus</keyword>
<feature type="coiled-coil region" evidence="6">
    <location>
        <begin position="122"/>
        <end position="168"/>
    </location>
</feature>
<reference evidence="8 9" key="1">
    <citation type="journal article" date="2019" name="Sci. Rep.">
        <title>Orb-weaving spider Araneus ventricosus genome elucidates the spidroin gene catalogue.</title>
        <authorList>
            <person name="Kono N."/>
            <person name="Nakamura H."/>
            <person name="Ohtoshi R."/>
            <person name="Moran D.A.P."/>
            <person name="Shinohara A."/>
            <person name="Yoshida Y."/>
            <person name="Fujiwara M."/>
            <person name="Mori M."/>
            <person name="Tomita M."/>
            <person name="Arakawa K."/>
        </authorList>
    </citation>
    <scope>NUCLEOTIDE SEQUENCE [LARGE SCALE GENOMIC DNA]</scope>
</reference>
<evidence type="ECO:0000256" key="2">
    <source>
        <dbReference type="ARBA" id="ARBA00022491"/>
    </source>
</evidence>
<dbReference type="Proteomes" id="UP000499080">
    <property type="component" value="Unassembled WGS sequence"/>
</dbReference>
<accession>A0A4Y2MQ02</accession>
<keyword evidence="2" id="KW-0678">Repressor</keyword>
<organism evidence="8 9">
    <name type="scientific">Araneus ventricosus</name>
    <name type="common">Orbweaver spider</name>
    <name type="synonym">Epeira ventricosa</name>
    <dbReference type="NCBI Taxonomy" id="182803"/>
    <lineage>
        <taxon>Eukaryota</taxon>
        <taxon>Metazoa</taxon>
        <taxon>Ecdysozoa</taxon>
        <taxon>Arthropoda</taxon>
        <taxon>Chelicerata</taxon>
        <taxon>Arachnida</taxon>
        <taxon>Araneae</taxon>
        <taxon>Araneomorphae</taxon>
        <taxon>Entelegynae</taxon>
        <taxon>Araneoidea</taxon>
        <taxon>Araneidae</taxon>
        <taxon>Araneus</taxon>
    </lineage>
</organism>
<sequence>MCLLAARSILRRQLTISLPLSLSRANMSAIMASNLRSGDRNIYLIDTEDASETARINDEEAYSEIKDQIYRDKSADLKNQLKQLENRTHPTYVKGVKLLKEEYVERQFKNEIFYAVEVERIKREHEIERETAYNEFDQKEKELKENLIADLEEKRKIIEAERDSMDVTTDTMDILQNPIRKLRRRAKDTSPAPEPKRRKTSISQQLKFQLTEDEINEDLRKINEVSAERSSKVNDNSEESSSEISNSSDIRVENGKLYYEKYWYGSLFKS</sequence>
<keyword evidence="6" id="KW-0175">Coiled coil</keyword>
<dbReference type="EMBL" id="BGPR01007636">
    <property type="protein sequence ID" value="GBN28404.1"/>
    <property type="molecule type" value="Genomic_DNA"/>
</dbReference>
<protein>
    <submittedName>
        <fullName evidence="8">Sin3 histone deacetylase corepressor complex component SDS3</fullName>
    </submittedName>
</protein>
<evidence type="ECO:0000256" key="4">
    <source>
        <dbReference type="ARBA" id="ARBA00023163"/>
    </source>
</evidence>
<keyword evidence="9" id="KW-1185">Reference proteome</keyword>
<dbReference type="AlphaFoldDB" id="A0A4Y2MQ02"/>
<keyword evidence="4" id="KW-0804">Transcription</keyword>
<evidence type="ECO:0000256" key="6">
    <source>
        <dbReference type="SAM" id="Coils"/>
    </source>
</evidence>
<dbReference type="Pfam" id="PF08598">
    <property type="entry name" value="Sds3"/>
    <property type="match status" value="1"/>
</dbReference>
<evidence type="ECO:0000256" key="3">
    <source>
        <dbReference type="ARBA" id="ARBA00023015"/>
    </source>
</evidence>
<dbReference type="GO" id="GO:0010468">
    <property type="term" value="P:regulation of gene expression"/>
    <property type="evidence" value="ECO:0007669"/>
    <property type="project" value="UniProtKB-ARBA"/>
</dbReference>
<dbReference type="GO" id="GO:0005654">
    <property type="term" value="C:nucleoplasm"/>
    <property type="evidence" value="ECO:0007669"/>
    <property type="project" value="UniProtKB-ARBA"/>
</dbReference>
<dbReference type="PANTHER" id="PTHR21964">
    <property type="entry name" value="BREAST CANCER METASTASIS-SUPPRESSOR 1"/>
    <property type="match status" value="1"/>
</dbReference>
<gene>
    <name evidence="8" type="primary">SUDS3_1</name>
    <name evidence="8" type="ORF">AVEN_141096_1</name>
</gene>
<evidence type="ECO:0000256" key="5">
    <source>
        <dbReference type="ARBA" id="ARBA00023242"/>
    </source>
</evidence>
<comment type="subcellular location">
    <subcellularLocation>
        <location evidence="1">Nucleus</location>
    </subcellularLocation>
</comment>
<dbReference type="SMART" id="SM01401">
    <property type="entry name" value="Sds3"/>
    <property type="match status" value="1"/>
</dbReference>
<feature type="region of interest" description="Disordered" evidence="7">
    <location>
        <begin position="178"/>
        <end position="205"/>
    </location>
</feature>
<evidence type="ECO:0000256" key="1">
    <source>
        <dbReference type="ARBA" id="ARBA00004123"/>
    </source>
</evidence>
<evidence type="ECO:0000313" key="8">
    <source>
        <dbReference type="EMBL" id="GBN28404.1"/>
    </source>
</evidence>
<feature type="region of interest" description="Disordered" evidence="7">
    <location>
        <begin position="226"/>
        <end position="247"/>
    </location>
</feature>
<name>A0A4Y2MQ02_ARAVE</name>
<dbReference type="InterPro" id="IPR013907">
    <property type="entry name" value="Sds3"/>
</dbReference>
<proteinExistence type="predicted"/>
<comment type="caution">
    <text evidence="8">The sequence shown here is derived from an EMBL/GenBank/DDBJ whole genome shotgun (WGS) entry which is preliminary data.</text>
</comment>
<evidence type="ECO:0000313" key="9">
    <source>
        <dbReference type="Proteomes" id="UP000499080"/>
    </source>
</evidence>